<organism evidence="2 3">
    <name type="scientific">Streptomyces boncukensis</name>
    <dbReference type="NCBI Taxonomy" id="2711219"/>
    <lineage>
        <taxon>Bacteria</taxon>
        <taxon>Bacillati</taxon>
        <taxon>Actinomycetota</taxon>
        <taxon>Actinomycetes</taxon>
        <taxon>Kitasatosporales</taxon>
        <taxon>Streptomycetaceae</taxon>
        <taxon>Streptomyces</taxon>
    </lineage>
</organism>
<dbReference type="AlphaFoldDB" id="A0A6G4X6T8"/>
<feature type="signal peptide" evidence="1">
    <location>
        <begin position="1"/>
        <end position="26"/>
    </location>
</feature>
<dbReference type="EMBL" id="JAAKZZ010000466">
    <property type="protein sequence ID" value="NGO72464.1"/>
    <property type="molecule type" value="Genomic_DNA"/>
</dbReference>
<accession>A0A6G4X6T8</accession>
<dbReference type="RefSeq" id="WP_165302148.1">
    <property type="nucleotide sequence ID" value="NZ_JAAKZZ010000466.1"/>
</dbReference>
<evidence type="ECO:0000313" key="3">
    <source>
        <dbReference type="Proteomes" id="UP000477722"/>
    </source>
</evidence>
<keyword evidence="3" id="KW-1185">Reference proteome</keyword>
<reference evidence="2 3" key="1">
    <citation type="submission" date="2020-02" db="EMBL/GenBank/DDBJ databases">
        <title>Whole-genome analyses of novel actinobacteria.</title>
        <authorList>
            <person name="Sahin N."/>
            <person name="Tatar D."/>
        </authorList>
    </citation>
    <scope>NUCLEOTIDE SEQUENCE [LARGE SCALE GENOMIC DNA]</scope>
    <source>
        <strain evidence="2 3">SB3404</strain>
    </source>
</reference>
<proteinExistence type="predicted"/>
<protein>
    <recommendedName>
        <fullName evidence="4">Secreted protein</fullName>
    </recommendedName>
</protein>
<keyword evidence="1" id="KW-0732">Signal</keyword>
<feature type="chain" id="PRO_5026271749" description="Secreted protein" evidence="1">
    <location>
        <begin position="27"/>
        <end position="88"/>
    </location>
</feature>
<evidence type="ECO:0000313" key="2">
    <source>
        <dbReference type="EMBL" id="NGO72464.1"/>
    </source>
</evidence>
<evidence type="ECO:0000256" key="1">
    <source>
        <dbReference type="SAM" id="SignalP"/>
    </source>
</evidence>
<gene>
    <name evidence="2" type="ORF">G5C65_29740</name>
</gene>
<dbReference type="Proteomes" id="UP000477722">
    <property type="component" value="Unassembled WGS sequence"/>
</dbReference>
<comment type="caution">
    <text evidence="2">The sequence shown here is derived from an EMBL/GenBank/DDBJ whole genome shotgun (WGS) entry which is preliminary data.</text>
</comment>
<sequence>MGMRRRAVVTAFTGLLMAGSASVAYADGNDNVADPPMVCGSAPLSLTGQARPCVTDQQVKQRVVKHGTQSTDVIDYAVVIAPLDVPVG</sequence>
<name>A0A6G4X6T8_9ACTN</name>
<evidence type="ECO:0008006" key="4">
    <source>
        <dbReference type="Google" id="ProtNLM"/>
    </source>
</evidence>